<keyword evidence="3" id="KW-0288">FMN</keyword>
<dbReference type="PANTHER" id="PTHR10578:SF107">
    <property type="entry name" value="2-HYDROXYACID OXIDASE 1"/>
    <property type="match status" value="1"/>
</dbReference>
<proteinExistence type="inferred from homology"/>
<sequence length="337" mass="35133">MGENAWAYVSGGAADELTLAENRAAFIRLKLNQGVLADMEGASTGLELFGQQLAHPVLVAPTAFHRLLHPEGEIATATGASAMQAGMVVSAQASLPLEAIAARATPRPWFQLYIQPDRDFTWSLARRAEEAGYAAIVVTVDAPVSLRNREQRAGFRLPPGVEAVNLRGAGAQPGGDAVFGGLLQGMASWADIGALRQRTRLPLLLKGITTPADARRALEAGADGLVVSNHGGRVLDGQPASIEVLPAVAQAVAGRVPLLLDGGIRRGTDVLKALALGARAVMVGRPVLYGLALAGATGVAHVLKLLRTELEVAMAQTGCPRLDSITPDILWQPGNGQ</sequence>
<dbReference type="InterPro" id="IPR037396">
    <property type="entry name" value="FMN_HAD"/>
</dbReference>
<dbReference type="Pfam" id="PF01070">
    <property type="entry name" value="FMN_dh"/>
    <property type="match status" value="1"/>
</dbReference>
<evidence type="ECO:0000256" key="3">
    <source>
        <dbReference type="ARBA" id="ARBA00022643"/>
    </source>
</evidence>
<dbReference type="CDD" id="cd02809">
    <property type="entry name" value="alpha_hydroxyacid_oxid_FMN"/>
    <property type="match status" value="1"/>
</dbReference>
<comment type="similarity">
    <text evidence="5">Belongs to the FMN-dependent alpha-hydroxy acid dehydrogenase family.</text>
</comment>
<dbReference type="Proteomes" id="UP000603940">
    <property type="component" value="Unassembled WGS sequence"/>
</dbReference>
<evidence type="ECO:0000313" key="8">
    <source>
        <dbReference type="Proteomes" id="UP000603940"/>
    </source>
</evidence>
<dbReference type="PIRSF" id="PIRSF000138">
    <property type="entry name" value="Al-hdrx_acd_dh"/>
    <property type="match status" value="1"/>
</dbReference>
<keyword evidence="2" id="KW-0285">Flavoprotein</keyword>
<dbReference type="InterPro" id="IPR013785">
    <property type="entry name" value="Aldolase_TIM"/>
</dbReference>
<protein>
    <submittedName>
        <fullName evidence="7">Alpha-hydroxy-acid oxidizing protein</fullName>
    </submittedName>
</protein>
<evidence type="ECO:0000256" key="5">
    <source>
        <dbReference type="ARBA" id="ARBA00024042"/>
    </source>
</evidence>
<evidence type="ECO:0000259" key="6">
    <source>
        <dbReference type="PROSITE" id="PS51349"/>
    </source>
</evidence>
<evidence type="ECO:0000313" key="7">
    <source>
        <dbReference type="EMBL" id="MBC9177115.1"/>
    </source>
</evidence>
<dbReference type="PANTHER" id="PTHR10578">
    <property type="entry name" value="S -2-HYDROXY-ACID OXIDASE-RELATED"/>
    <property type="match status" value="1"/>
</dbReference>
<name>A0ABR7R5V1_9PROT</name>
<reference evidence="7 8" key="1">
    <citation type="journal article" date="2009" name="Int. J. Syst. Evol. Microbiol.">
        <title>Transfer of Teichococcus ludipueritiae and Muricoccus roseus to the genus Roseomonas, as Roseomonas ludipueritiae comb. nov. and Roseomonas rosea comb. nov., respectively, and emended description of the genus Roseomonas.</title>
        <authorList>
            <person name="Sanchez-Porro C."/>
            <person name="Gallego V."/>
            <person name="Busse H.J."/>
            <person name="Kampfer P."/>
            <person name="Ventosa A."/>
        </authorList>
    </citation>
    <scope>NUCLEOTIDE SEQUENCE [LARGE SCALE GENOMIC DNA]</scope>
    <source>
        <strain evidence="7 8">DSM 14915</strain>
    </source>
</reference>
<keyword evidence="8" id="KW-1185">Reference proteome</keyword>
<dbReference type="SUPFAM" id="SSF51395">
    <property type="entry name" value="FMN-linked oxidoreductases"/>
    <property type="match status" value="1"/>
</dbReference>
<gene>
    <name evidence="7" type="ORF">IBL25_09205</name>
</gene>
<organism evidence="7 8">
    <name type="scientific">Pseudoroseomonas ludipueritiae</name>
    <dbReference type="NCBI Taxonomy" id="198093"/>
    <lineage>
        <taxon>Bacteria</taxon>
        <taxon>Pseudomonadati</taxon>
        <taxon>Pseudomonadota</taxon>
        <taxon>Alphaproteobacteria</taxon>
        <taxon>Acetobacterales</taxon>
        <taxon>Acetobacteraceae</taxon>
        <taxon>Pseudoroseomonas</taxon>
    </lineage>
</organism>
<evidence type="ECO:0000256" key="2">
    <source>
        <dbReference type="ARBA" id="ARBA00022630"/>
    </source>
</evidence>
<feature type="domain" description="FMN hydroxy acid dehydrogenase" evidence="6">
    <location>
        <begin position="1"/>
        <end position="335"/>
    </location>
</feature>
<dbReference type="InterPro" id="IPR000262">
    <property type="entry name" value="FMN-dep_DH"/>
</dbReference>
<dbReference type="Gene3D" id="3.20.20.70">
    <property type="entry name" value="Aldolase class I"/>
    <property type="match status" value="1"/>
</dbReference>
<keyword evidence="4" id="KW-0560">Oxidoreductase</keyword>
<evidence type="ECO:0000256" key="1">
    <source>
        <dbReference type="ARBA" id="ARBA00001917"/>
    </source>
</evidence>
<dbReference type="InterPro" id="IPR012133">
    <property type="entry name" value="Alpha-hydoxy_acid_DH_FMN"/>
</dbReference>
<comment type="cofactor">
    <cofactor evidence="1">
        <name>FMN</name>
        <dbReference type="ChEBI" id="CHEBI:58210"/>
    </cofactor>
</comment>
<evidence type="ECO:0000256" key="4">
    <source>
        <dbReference type="ARBA" id="ARBA00023002"/>
    </source>
</evidence>
<comment type="caution">
    <text evidence="7">The sequence shown here is derived from an EMBL/GenBank/DDBJ whole genome shotgun (WGS) entry which is preliminary data.</text>
</comment>
<dbReference type="EMBL" id="JACTUZ010000028">
    <property type="protein sequence ID" value="MBC9177115.1"/>
    <property type="molecule type" value="Genomic_DNA"/>
</dbReference>
<accession>A0ABR7R5V1</accession>
<dbReference type="PROSITE" id="PS51349">
    <property type="entry name" value="FMN_HYDROXY_ACID_DH_2"/>
    <property type="match status" value="1"/>
</dbReference>